<evidence type="ECO:0000256" key="3">
    <source>
        <dbReference type="ARBA" id="ARBA00022827"/>
    </source>
</evidence>
<name>A0AAV8XLV5_9CUCU</name>
<comment type="caution">
    <text evidence="6">The sequence shown here is derived from an EMBL/GenBank/DDBJ whole genome shotgun (WGS) entry which is preliminary data.</text>
</comment>
<comment type="cofactor">
    <cofactor evidence="1">
        <name>FAD</name>
        <dbReference type="ChEBI" id="CHEBI:57692"/>
    </cofactor>
</comment>
<keyword evidence="7" id="KW-1185">Reference proteome</keyword>
<keyword evidence="3" id="KW-0274">FAD</keyword>
<dbReference type="PANTHER" id="PTHR48467">
    <property type="entry name" value="GLUTAMATE SYNTHASE 1 [NADH], CHLOROPLASTIC-LIKE"/>
    <property type="match status" value="1"/>
</dbReference>
<keyword evidence="5" id="KW-0560">Oxidoreductase</keyword>
<protein>
    <submittedName>
        <fullName evidence="6">Uncharacterized protein</fullName>
    </submittedName>
</protein>
<dbReference type="PANTHER" id="PTHR48467:SF1">
    <property type="entry name" value="GLUTAMATE SYNTHASE 1 [NADH], CHLOROPLASTIC-LIKE"/>
    <property type="match status" value="1"/>
</dbReference>
<dbReference type="Gene3D" id="3.50.50.60">
    <property type="entry name" value="FAD/NAD(P)-binding domain"/>
    <property type="match status" value="1"/>
</dbReference>
<organism evidence="6 7">
    <name type="scientific">Aromia moschata</name>
    <dbReference type="NCBI Taxonomy" id="1265417"/>
    <lineage>
        <taxon>Eukaryota</taxon>
        <taxon>Metazoa</taxon>
        <taxon>Ecdysozoa</taxon>
        <taxon>Arthropoda</taxon>
        <taxon>Hexapoda</taxon>
        <taxon>Insecta</taxon>
        <taxon>Pterygota</taxon>
        <taxon>Neoptera</taxon>
        <taxon>Endopterygota</taxon>
        <taxon>Coleoptera</taxon>
        <taxon>Polyphaga</taxon>
        <taxon>Cucujiformia</taxon>
        <taxon>Chrysomeloidea</taxon>
        <taxon>Cerambycidae</taxon>
        <taxon>Cerambycinae</taxon>
        <taxon>Callichromatini</taxon>
        <taxon>Aromia</taxon>
    </lineage>
</organism>
<dbReference type="Proteomes" id="UP001162162">
    <property type="component" value="Unassembled WGS sequence"/>
</dbReference>
<dbReference type="InterPro" id="IPR055275">
    <property type="entry name" value="Ferredox_Rdtase"/>
</dbReference>
<evidence type="ECO:0000256" key="2">
    <source>
        <dbReference type="ARBA" id="ARBA00022630"/>
    </source>
</evidence>
<accession>A0AAV8XLV5</accession>
<dbReference type="EMBL" id="JAPWTK010000455">
    <property type="protein sequence ID" value="KAJ8940008.1"/>
    <property type="molecule type" value="Genomic_DNA"/>
</dbReference>
<sequence>MTDITQHALQALAESKIKTVYLIGRRGPLQAAFTIKELREMLKLKNCDTVWKPRDFEGIAQHVPKLARPKKRIIELMLKSLEEEKKAGCTNEFRPVFYRSPLEIIGKHKVEGVMLGVNRLEGEDVLKQTAVLTDVKESIKCDLAVSSIGYKSIQVEDCIPFDSRNGIVKNNNGKVDEGVYTCGWLGTGPTGVILTTMGNAFGVADMILHDIEVEGLDKVEKSGYAEILKVLQEKNVQIVSWRDWEKN</sequence>
<keyword evidence="2" id="KW-0285">Flavoprotein</keyword>
<dbReference type="InterPro" id="IPR036188">
    <property type="entry name" value="FAD/NAD-bd_sf"/>
</dbReference>
<keyword evidence="4" id="KW-0521">NADP</keyword>
<dbReference type="GO" id="GO:0016491">
    <property type="term" value="F:oxidoreductase activity"/>
    <property type="evidence" value="ECO:0007669"/>
    <property type="project" value="UniProtKB-KW"/>
</dbReference>
<gene>
    <name evidence="6" type="ORF">NQ318_011952</name>
</gene>
<dbReference type="AlphaFoldDB" id="A0AAV8XLV5"/>
<evidence type="ECO:0000256" key="5">
    <source>
        <dbReference type="ARBA" id="ARBA00023002"/>
    </source>
</evidence>
<evidence type="ECO:0000313" key="7">
    <source>
        <dbReference type="Proteomes" id="UP001162162"/>
    </source>
</evidence>
<evidence type="ECO:0000256" key="1">
    <source>
        <dbReference type="ARBA" id="ARBA00001974"/>
    </source>
</evidence>
<evidence type="ECO:0000256" key="4">
    <source>
        <dbReference type="ARBA" id="ARBA00022857"/>
    </source>
</evidence>
<reference evidence="6" key="1">
    <citation type="journal article" date="2023" name="Insect Mol. Biol.">
        <title>Genome sequencing provides insights into the evolution of gene families encoding plant cell wall-degrading enzymes in longhorned beetles.</title>
        <authorList>
            <person name="Shin N.R."/>
            <person name="Okamura Y."/>
            <person name="Kirsch R."/>
            <person name="Pauchet Y."/>
        </authorList>
    </citation>
    <scope>NUCLEOTIDE SEQUENCE</scope>
    <source>
        <strain evidence="6">AMC_N1</strain>
    </source>
</reference>
<dbReference type="SUPFAM" id="SSF51905">
    <property type="entry name" value="FAD/NAD(P)-binding domain"/>
    <property type="match status" value="1"/>
</dbReference>
<proteinExistence type="predicted"/>
<evidence type="ECO:0000313" key="6">
    <source>
        <dbReference type="EMBL" id="KAJ8940008.1"/>
    </source>
</evidence>